<dbReference type="SUPFAM" id="SSF49401">
    <property type="entry name" value="Bacterial adhesins"/>
    <property type="match status" value="1"/>
</dbReference>
<dbReference type="Gene3D" id="2.60.40.1090">
    <property type="entry name" value="Fimbrial-type adhesion domain"/>
    <property type="match status" value="1"/>
</dbReference>
<dbReference type="GO" id="GO:0043709">
    <property type="term" value="P:cell adhesion involved in single-species biofilm formation"/>
    <property type="evidence" value="ECO:0007669"/>
    <property type="project" value="TreeGrafter"/>
</dbReference>
<dbReference type="InterPro" id="IPR036937">
    <property type="entry name" value="Adhesion_dom_fimbrial_sf"/>
</dbReference>
<proteinExistence type="predicted"/>
<protein>
    <submittedName>
        <fullName evidence="3">Fimbrial protein</fullName>
    </submittedName>
</protein>
<keyword evidence="1" id="KW-0732">Signal</keyword>
<sequence>MKRTVMALMLLSPITVGLPVQAADSTITITGYVRDNMCRVAAGSQNQTVDLMTNSAKQLFKPGETTWYPVPFSITLSPCGAAATGVKVGFTGTADPDNATLLKIDGGSGAAAGLGIQILDAGKNPLAINASSQNLNWSALSGGQANTLSFYARMMATQTSVVAGAVSATANFTLEFQ</sequence>
<dbReference type="PANTHER" id="PTHR33420:SF25">
    <property type="entry name" value="PROTEIN FIMF"/>
    <property type="match status" value="1"/>
</dbReference>
<dbReference type="GO" id="GO:0009289">
    <property type="term" value="C:pilus"/>
    <property type="evidence" value="ECO:0007669"/>
    <property type="project" value="InterPro"/>
</dbReference>
<dbReference type="AlphaFoldDB" id="A0AAJ5QYH5"/>
<name>A0AAJ5QYH5_9ENTR</name>
<dbReference type="InterPro" id="IPR000259">
    <property type="entry name" value="Adhesion_dom_fimbrial"/>
</dbReference>
<dbReference type="Pfam" id="PF00419">
    <property type="entry name" value="Fimbrial"/>
    <property type="match status" value="1"/>
</dbReference>
<evidence type="ECO:0000313" key="3">
    <source>
        <dbReference type="EMBL" id="WBW63986.1"/>
    </source>
</evidence>
<dbReference type="Proteomes" id="UP001210130">
    <property type="component" value="Chromosome"/>
</dbReference>
<evidence type="ECO:0000259" key="2">
    <source>
        <dbReference type="Pfam" id="PF00419"/>
    </source>
</evidence>
<gene>
    <name evidence="3" type="ORF">OR613_20655</name>
</gene>
<feature type="domain" description="Fimbrial-type adhesion" evidence="2">
    <location>
        <begin position="27"/>
        <end position="177"/>
    </location>
</feature>
<feature type="chain" id="PRO_5042476373" evidence="1">
    <location>
        <begin position="23"/>
        <end position="177"/>
    </location>
</feature>
<keyword evidence="4" id="KW-1185">Reference proteome</keyword>
<dbReference type="PANTHER" id="PTHR33420">
    <property type="entry name" value="FIMBRIAL SUBUNIT ELFA-RELATED"/>
    <property type="match status" value="1"/>
</dbReference>
<dbReference type="InterPro" id="IPR008966">
    <property type="entry name" value="Adhesion_dom_sf"/>
</dbReference>
<organism evidence="3 4">
    <name type="scientific">Klebsiella electrica</name>
    <dbReference type="NCBI Taxonomy" id="1259973"/>
    <lineage>
        <taxon>Bacteria</taxon>
        <taxon>Pseudomonadati</taxon>
        <taxon>Pseudomonadota</taxon>
        <taxon>Gammaproteobacteria</taxon>
        <taxon>Enterobacterales</taxon>
        <taxon>Enterobacteriaceae</taxon>
        <taxon>Klebsiella/Raoultella group</taxon>
        <taxon>Klebsiella</taxon>
    </lineage>
</organism>
<reference evidence="3 4" key="1">
    <citation type="journal article" date="2023" name="Microbiol. Resour. Announc.">
        <title>Complete Genome Sequence of the First Colistin-Resistant Raoultella electrica Strain.</title>
        <authorList>
            <person name="Aldeia C."/>
            <person name="Campos-Madueno E.I."/>
            <person name="Sendi P."/>
            <person name="Endimiani A."/>
        </authorList>
    </citation>
    <scope>NUCLEOTIDE SEQUENCE [LARGE SCALE GENOMIC DNA]</scope>
    <source>
        <strain evidence="3 4">S2-IND-01-C</strain>
    </source>
</reference>
<accession>A0AAJ5QYH5</accession>
<dbReference type="EMBL" id="CP112887">
    <property type="protein sequence ID" value="WBW63986.1"/>
    <property type="molecule type" value="Genomic_DNA"/>
</dbReference>
<evidence type="ECO:0000313" key="4">
    <source>
        <dbReference type="Proteomes" id="UP001210130"/>
    </source>
</evidence>
<dbReference type="InterPro" id="IPR050263">
    <property type="entry name" value="Bact_Fimbrial_Adh_Pro"/>
</dbReference>
<feature type="signal peptide" evidence="1">
    <location>
        <begin position="1"/>
        <end position="22"/>
    </location>
</feature>
<evidence type="ECO:0000256" key="1">
    <source>
        <dbReference type="SAM" id="SignalP"/>
    </source>
</evidence>